<sequence>MSKRNRKNADLYWRANLRLVSILMAIWFLVSFGFGIFFKSFLDQWSIGGAPLGFWFAQQGSIYVFVILIFVYSVLMKRIEAKFADDKGQSDE</sequence>
<feature type="transmembrane region" description="Helical" evidence="1">
    <location>
        <begin position="54"/>
        <end position="75"/>
    </location>
</feature>
<dbReference type="AlphaFoldDB" id="A0A3B0RI39"/>
<dbReference type="Pfam" id="PF13937">
    <property type="entry name" value="DUF4212"/>
    <property type="match status" value="1"/>
</dbReference>
<protein>
    <submittedName>
        <fullName evidence="3">FIG152265: Sodium:solute symporter associated protein</fullName>
    </submittedName>
</protein>
<dbReference type="NCBIfam" id="TIGR03647">
    <property type="entry name" value="Na_symport_sm"/>
    <property type="match status" value="1"/>
</dbReference>
<organism evidence="3">
    <name type="scientific">hydrothermal vent metagenome</name>
    <dbReference type="NCBI Taxonomy" id="652676"/>
    <lineage>
        <taxon>unclassified sequences</taxon>
        <taxon>metagenomes</taxon>
        <taxon>ecological metagenomes</taxon>
    </lineage>
</organism>
<proteinExistence type="predicted"/>
<dbReference type="EMBL" id="UOEE01000130">
    <property type="protein sequence ID" value="VAV91669.1"/>
    <property type="molecule type" value="Genomic_DNA"/>
</dbReference>
<accession>A0A3B0RI39</accession>
<feature type="transmembrane region" description="Helical" evidence="1">
    <location>
        <begin position="20"/>
        <end position="42"/>
    </location>
</feature>
<evidence type="ECO:0000256" key="1">
    <source>
        <dbReference type="SAM" id="Phobius"/>
    </source>
</evidence>
<gene>
    <name evidence="3" type="ORF">MNBD_ALPHA06-1793</name>
</gene>
<evidence type="ECO:0000313" key="3">
    <source>
        <dbReference type="EMBL" id="VAV91669.1"/>
    </source>
</evidence>
<dbReference type="InterPro" id="IPR019886">
    <property type="entry name" value="Na_symporter_ssu"/>
</dbReference>
<evidence type="ECO:0000259" key="2">
    <source>
        <dbReference type="Pfam" id="PF13937"/>
    </source>
</evidence>
<keyword evidence="1" id="KW-0472">Membrane</keyword>
<name>A0A3B0RI39_9ZZZZ</name>
<feature type="domain" description="Sodium symporter small subunit" evidence="2">
    <location>
        <begin position="11"/>
        <end position="83"/>
    </location>
</feature>
<reference evidence="3" key="1">
    <citation type="submission" date="2018-06" db="EMBL/GenBank/DDBJ databases">
        <authorList>
            <person name="Zhirakovskaya E."/>
        </authorList>
    </citation>
    <scope>NUCLEOTIDE SEQUENCE</scope>
</reference>
<keyword evidence="1" id="KW-0812">Transmembrane</keyword>
<keyword evidence="1" id="KW-1133">Transmembrane helix</keyword>